<dbReference type="AlphaFoldDB" id="A0AAD4M624"/>
<feature type="compositionally biased region" description="Acidic residues" evidence="1">
    <location>
        <begin position="190"/>
        <end position="199"/>
    </location>
</feature>
<proteinExistence type="predicted"/>
<protein>
    <submittedName>
        <fullName evidence="2">Uncharacterized protein</fullName>
    </submittedName>
</protein>
<feature type="compositionally biased region" description="Basic and acidic residues" evidence="1">
    <location>
        <begin position="298"/>
        <end position="318"/>
    </location>
</feature>
<dbReference type="EMBL" id="WTXG01000013">
    <property type="protein sequence ID" value="KAI0301731.1"/>
    <property type="molecule type" value="Genomic_DNA"/>
</dbReference>
<feature type="region of interest" description="Disordered" evidence="1">
    <location>
        <begin position="93"/>
        <end position="199"/>
    </location>
</feature>
<sequence length="435" mass="47075">MLVSSKHFPEATEMSDNHTLILRHGSRSVLVLLPESYQELLTITREIFDVPHDSTPFFETSDLDICQDAAVEIHPGAWKAVALTVTSVVVKDQVSSSPRGGGDEKPLQLSRTPGRISLTPRHAHKTASGSSNEATQFENGPGTSYDDVRDSIPTDDLAEEELESGYDDDFDDTPALPKRRGKPRTRIESDGEDEYEEEHVDGLLDVKTQLSTSPYRLQSSQPDPSFSVAPSSPKHSASVASMQGTVRASARDLFSPKVKSGLTNSTPPPAVPGEEHDNAKLPIKPARKPTAVASDASPRTEKTLREPAPKSALLKKDAQNGSPVQPKFKPRPGVVAPLDPAPAQSTLPAQPSDKILITIRHLPTEKENKFKVKTVHTVGRVLTSACAAFGLNANIATLMLWTEEDGLEMSYPCENDLQMGNLAGNGTIFVIELAK</sequence>
<gene>
    <name evidence="2" type="ORF">B0F90DRAFT_292109</name>
</gene>
<name>A0AAD4M624_9AGAM</name>
<dbReference type="Proteomes" id="UP001203297">
    <property type="component" value="Unassembled WGS sequence"/>
</dbReference>
<feature type="compositionally biased region" description="Acidic residues" evidence="1">
    <location>
        <begin position="156"/>
        <end position="172"/>
    </location>
</feature>
<feature type="region of interest" description="Disordered" evidence="1">
    <location>
        <begin position="215"/>
        <end position="350"/>
    </location>
</feature>
<reference evidence="2" key="1">
    <citation type="journal article" date="2022" name="New Phytol.">
        <title>Evolutionary transition to the ectomycorrhizal habit in the genomes of a hyperdiverse lineage of mushroom-forming fungi.</title>
        <authorList>
            <person name="Looney B."/>
            <person name="Miyauchi S."/>
            <person name="Morin E."/>
            <person name="Drula E."/>
            <person name="Courty P.E."/>
            <person name="Kohler A."/>
            <person name="Kuo A."/>
            <person name="LaButti K."/>
            <person name="Pangilinan J."/>
            <person name="Lipzen A."/>
            <person name="Riley R."/>
            <person name="Andreopoulos W."/>
            <person name="He G."/>
            <person name="Johnson J."/>
            <person name="Nolan M."/>
            <person name="Tritt A."/>
            <person name="Barry K.W."/>
            <person name="Grigoriev I.V."/>
            <person name="Nagy L.G."/>
            <person name="Hibbett D."/>
            <person name="Henrissat B."/>
            <person name="Matheny P.B."/>
            <person name="Labbe J."/>
            <person name="Martin F.M."/>
        </authorList>
    </citation>
    <scope>NUCLEOTIDE SEQUENCE</scope>
    <source>
        <strain evidence="2">BPL690</strain>
    </source>
</reference>
<comment type="caution">
    <text evidence="2">The sequence shown here is derived from an EMBL/GenBank/DDBJ whole genome shotgun (WGS) entry which is preliminary data.</text>
</comment>
<feature type="compositionally biased region" description="Polar residues" evidence="1">
    <location>
        <begin position="127"/>
        <end position="142"/>
    </location>
</feature>
<evidence type="ECO:0000256" key="1">
    <source>
        <dbReference type="SAM" id="MobiDB-lite"/>
    </source>
</evidence>
<evidence type="ECO:0000313" key="3">
    <source>
        <dbReference type="Proteomes" id="UP001203297"/>
    </source>
</evidence>
<feature type="compositionally biased region" description="Polar residues" evidence="1">
    <location>
        <begin position="215"/>
        <end position="246"/>
    </location>
</feature>
<evidence type="ECO:0000313" key="2">
    <source>
        <dbReference type="EMBL" id="KAI0301731.1"/>
    </source>
</evidence>
<keyword evidence="3" id="KW-1185">Reference proteome</keyword>
<organism evidence="2 3">
    <name type="scientific">Multifurca ochricompacta</name>
    <dbReference type="NCBI Taxonomy" id="376703"/>
    <lineage>
        <taxon>Eukaryota</taxon>
        <taxon>Fungi</taxon>
        <taxon>Dikarya</taxon>
        <taxon>Basidiomycota</taxon>
        <taxon>Agaricomycotina</taxon>
        <taxon>Agaricomycetes</taxon>
        <taxon>Russulales</taxon>
        <taxon>Russulaceae</taxon>
        <taxon>Multifurca</taxon>
    </lineage>
</organism>
<accession>A0AAD4M624</accession>